<keyword evidence="4" id="KW-1185">Reference proteome</keyword>
<evidence type="ECO:0000256" key="2">
    <source>
        <dbReference type="SAM" id="MobiDB-lite"/>
    </source>
</evidence>
<dbReference type="EMBL" id="NMUH01004976">
    <property type="protein sequence ID" value="MQM11431.1"/>
    <property type="molecule type" value="Genomic_DNA"/>
</dbReference>
<feature type="compositionally biased region" description="Gly residues" evidence="2">
    <location>
        <begin position="72"/>
        <end position="81"/>
    </location>
</feature>
<organism evidence="3 4">
    <name type="scientific">Colocasia esculenta</name>
    <name type="common">Wild taro</name>
    <name type="synonym">Arum esculentum</name>
    <dbReference type="NCBI Taxonomy" id="4460"/>
    <lineage>
        <taxon>Eukaryota</taxon>
        <taxon>Viridiplantae</taxon>
        <taxon>Streptophyta</taxon>
        <taxon>Embryophyta</taxon>
        <taxon>Tracheophyta</taxon>
        <taxon>Spermatophyta</taxon>
        <taxon>Magnoliopsida</taxon>
        <taxon>Liliopsida</taxon>
        <taxon>Araceae</taxon>
        <taxon>Aroideae</taxon>
        <taxon>Colocasieae</taxon>
        <taxon>Colocasia</taxon>
    </lineage>
</organism>
<proteinExistence type="inferred from homology"/>
<evidence type="ECO:0000313" key="3">
    <source>
        <dbReference type="EMBL" id="MQM11431.1"/>
    </source>
</evidence>
<feature type="region of interest" description="Disordered" evidence="2">
    <location>
        <begin position="139"/>
        <end position="166"/>
    </location>
</feature>
<dbReference type="InterPro" id="IPR007608">
    <property type="entry name" value="Senescence_reg_S40"/>
</dbReference>
<protein>
    <recommendedName>
        <fullName evidence="5">Senescence regulator</fullName>
    </recommendedName>
</protein>
<dbReference type="GO" id="GO:0010150">
    <property type="term" value="P:leaf senescence"/>
    <property type="evidence" value="ECO:0007669"/>
    <property type="project" value="UniProtKB-ARBA"/>
</dbReference>
<dbReference type="OrthoDB" id="1917735at2759"/>
<feature type="region of interest" description="Disordered" evidence="2">
    <location>
        <begin position="44"/>
        <end position="87"/>
    </location>
</feature>
<accession>A0A843X0L5</accession>
<dbReference type="AlphaFoldDB" id="A0A843X0L5"/>
<name>A0A843X0L5_COLES</name>
<dbReference type="PANTHER" id="PTHR33083:SF93">
    <property type="entry name" value="OS07G0516300 PROTEIN"/>
    <property type="match status" value="1"/>
</dbReference>
<gene>
    <name evidence="3" type="ORF">Taro_044338</name>
</gene>
<sequence length="219" mass="23074">MAKGRKHGLLHRERLLGSFSHAHGHSAAVADLPDLVEEDVWSTMTADDSGGGEEASGEEGWYGDFAWRPSGSGSGGGGGGSRSQERRQVGGLSLAFDGSGGDARPRVVHQYRNADSSGSWGDGIGGRRHHQVAASAPVSVPGWPGSAHRVEAAESPPSHTEFDDGEWVPPHEYLAREYSAASSGRSATGSVVEGVGRTLKGRDLRRLRDAVWSQTGFYG</sequence>
<dbReference type="PANTHER" id="PTHR33083">
    <property type="entry name" value="EXPRESSED PROTEIN"/>
    <property type="match status" value="1"/>
</dbReference>
<comment type="caution">
    <text evidence="3">The sequence shown here is derived from an EMBL/GenBank/DDBJ whole genome shotgun (WGS) entry which is preliminary data.</text>
</comment>
<reference evidence="3" key="1">
    <citation type="submission" date="2017-07" db="EMBL/GenBank/DDBJ databases">
        <title>Taro Niue Genome Assembly and Annotation.</title>
        <authorList>
            <person name="Atibalentja N."/>
            <person name="Keating K."/>
            <person name="Fields C.J."/>
        </authorList>
    </citation>
    <scope>NUCLEOTIDE SEQUENCE</scope>
    <source>
        <strain evidence="3">Niue_2</strain>
        <tissue evidence="3">Leaf</tissue>
    </source>
</reference>
<dbReference type="Proteomes" id="UP000652761">
    <property type="component" value="Unassembled WGS sequence"/>
</dbReference>
<evidence type="ECO:0000313" key="4">
    <source>
        <dbReference type="Proteomes" id="UP000652761"/>
    </source>
</evidence>
<evidence type="ECO:0000256" key="1">
    <source>
        <dbReference type="ARBA" id="ARBA00034773"/>
    </source>
</evidence>
<evidence type="ECO:0008006" key="5">
    <source>
        <dbReference type="Google" id="ProtNLM"/>
    </source>
</evidence>
<comment type="similarity">
    <text evidence="1">Belongs to the senescence regulator S40 family.</text>
</comment>
<dbReference type="Pfam" id="PF04520">
    <property type="entry name" value="Senescence_reg"/>
    <property type="match status" value="1"/>
</dbReference>